<comment type="similarity">
    <text evidence="2">Belongs to the CPA3 antiporters (TC 2.A.63) subunit C family.</text>
</comment>
<keyword evidence="8" id="KW-0560">Oxidoreductase</keyword>
<keyword evidence="5 7" id="KW-1133">Transmembrane helix</keyword>
<dbReference type="PANTHER" id="PTHR34583">
    <property type="entry name" value="ANTIPORTER SUBUNIT MNHC2-RELATED"/>
    <property type="match status" value="1"/>
</dbReference>
<name>A0ABW8Q0B0_9GAMM</name>
<organism evidence="8 9">
    <name type="scientific">Marinospirillum alkalitolerans</name>
    <dbReference type="NCBI Taxonomy" id="3123374"/>
    <lineage>
        <taxon>Bacteria</taxon>
        <taxon>Pseudomonadati</taxon>
        <taxon>Pseudomonadota</taxon>
        <taxon>Gammaproteobacteria</taxon>
        <taxon>Oceanospirillales</taxon>
        <taxon>Oceanospirillaceae</taxon>
        <taxon>Marinospirillum</taxon>
    </lineage>
</organism>
<accession>A0ABW8Q0B0</accession>
<dbReference type="GO" id="GO:0050136">
    <property type="term" value="F:NADH dehydrogenase (quinone) (non-electrogenic) activity"/>
    <property type="evidence" value="ECO:0007669"/>
    <property type="project" value="UniProtKB-EC"/>
</dbReference>
<keyword evidence="4 7" id="KW-0812">Transmembrane</keyword>
<dbReference type="RefSeq" id="WP_405339387.1">
    <property type="nucleotide sequence ID" value="NZ_JBANFI010000004.1"/>
</dbReference>
<dbReference type="InterPro" id="IPR039428">
    <property type="entry name" value="NUOK/Mnh_C1-like"/>
</dbReference>
<feature type="transmembrane region" description="Helical" evidence="7">
    <location>
        <begin position="6"/>
        <end position="25"/>
    </location>
</feature>
<comment type="subcellular location">
    <subcellularLocation>
        <location evidence="1">Cell membrane</location>
        <topology evidence="1">Multi-pass membrane protein</topology>
    </subcellularLocation>
</comment>
<evidence type="ECO:0000256" key="7">
    <source>
        <dbReference type="SAM" id="Phobius"/>
    </source>
</evidence>
<dbReference type="EC" id="1.6.5.9" evidence="8"/>
<feature type="transmembrane region" description="Helical" evidence="7">
    <location>
        <begin position="58"/>
        <end position="82"/>
    </location>
</feature>
<evidence type="ECO:0000256" key="3">
    <source>
        <dbReference type="ARBA" id="ARBA00022475"/>
    </source>
</evidence>
<dbReference type="Pfam" id="PF00420">
    <property type="entry name" value="Oxidored_q2"/>
    <property type="match status" value="1"/>
</dbReference>
<evidence type="ECO:0000256" key="6">
    <source>
        <dbReference type="ARBA" id="ARBA00023136"/>
    </source>
</evidence>
<dbReference type="Proteomes" id="UP001621714">
    <property type="component" value="Unassembled WGS sequence"/>
</dbReference>
<feature type="transmembrane region" description="Helical" evidence="7">
    <location>
        <begin position="32"/>
        <end position="52"/>
    </location>
</feature>
<keyword evidence="6 7" id="KW-0472">Membrane</keyword>
<evidence type="ECO:0000256" key="5">
    <source>
        <dbReference type="ARBA" id="ARBA00022989"/>
    </source>
</evidence>
<keyword evidence="3" id="KW-1003">Cell membrane</keyword>
<evidence type="ECO:0000256" key="2">
    <source>
        <dbReference type="ARBA" id="ARBA00010388"/>
    </source>
</evidence>
<keyword evidence="9" id="KW-1185">Reference proteome</keyword>
<dbReference type="PANTHER" id="PTHR34583:SF2">
    <property type="entry name" value="ANTIPORTER SUBUNIT MNHC2-RELATED"/>
    <property type="match status" value="1"/>
</dbReference>
<proteinExistence type="inferred from homology"/>
<dbReference type="Gene3D" id="1.10.287.3510">
    <property type="match status" value="1"/>
</dbReference>
<evidence type="ECO:0000256" key="1">
    <source>
        <dbReference type="ARBA" id="ARBA00004651"/>
    </source>
</evidence>
<gene>
    <name evidence="8" type="ORF">V6U78_08465</name>
</gene>
<comment type="caution">
    <text evidence="8">The sequence shown here is derived from an EMBL/GenBank/DDBJ whole genome shotgun (WGS) entry which is preliminary data.</text>
</comment>
<evidence type="ECO:0000313" key="9">
    <source>
        <dbReference type="Proteomes" id="UP001621714"/>
    </source>
</evidence>
<dbReference type="InterPro" id="IPR050601">
    <property type="entry name" value="CPA3_antiporter_subunitC"/>
</dbReference>
<evidence type="ECO:0000313" key="8">
    <source>
        <dbReference type="EMBL" id="MFK7161067.1"/>
    </source>
</evidence>
<sequence>MPSLLLYTLTGGLLVLLGLLGFVLHAHLLRRLMAFNLMGSGCFLVMVGFAQYTSDVDAVPQALVLTGIVVAVAATALALVLVRRWYHLTGQVTLTEDTSPKKETS</sequence>
<evidence type="ECO:0000256" key="4">
    <source>
        <dbReference type="ARBA" id="ARBA00022692"/>
    </source>
</evidence>
<dbReference type="EMBL" id="JBANFI010000004">
    <property type="protein sequence ID" value="MFK7161067.1"/>
    <property type="molecule type" value="Genomic_DNA"/>
</dbReference>
<reference evidence="8 9" key="1">
    <citation type="submission" date="2024-02" db="EMBL/GenBank/DDBJ databases">
        <title>Marinospirillum sp. MEB 164 isolated from Lonar lake sediment.</title>
        <authorList>
            <person name="Joshi A."/>
            <person name="Thite S."/>
        </authorList>
    </citation>
    <scope>NUCLEOTIDE SEQUENCE [LARGE SCALE GENOMIC DNA]</scope>
    <source>
        <strain evidence="8 9">MEB164</strain>
    </source>
</reference>
<protein>
    <submittedName>
        <fullName evidence="8">NADH-quinone oxidoreductase subunit K</fullName>
        <ecNumber evidence="8">1.6.5.9</ecNumber>
    </submittedName>
</protein>